<dbReference type="EMBL" id="BGZK01003137">
    <property type="protein sequence ID" value="GBP98406.1"/>
    <property type="molecule type" value="Genomic_DNA"/>
</dbReference>
<evidence type="ECO:0000313" key="2">
    <source>
        <dbReference type="Proteomes" id="UP000299102"/>
    </source>
</evidence>
<gene>
    <name evidence="1" type="ORF">EVAR_72779_1</name>
</gene>
<protein>
    <submittedName>
        <fullName evidence="1">Uncharacterized protein</fullName>
    </submittedName>
</protein>
<dbReference type="AlphaFoldDB" id="A0A4C2ACN9"/>
<comment type="caution">
    <text evidence="1">The sequence shown here is derived from an EMBL/GenBank/DDBJ whole genome shotgun (WGS) entry which is preliminary data.</text>
</comment>
<accession>A0A4C2ACN9</accession>
<evidence type="ECO:0000313" key="1">
    <source>
        <dbReference type="EMBL" id="GBP98406.1"/>
    </source>
</evidence>
<keyword evidence="2" id="KW-1185">Reference proteome</keyword>
<sequence>MFVPSIDCCEQQAIETSLHKLLLHRDDAFTHQALKIRGFLDIEAIREEHRLTCQHKRPGGGCAGPVIASPRHYRDEKAARPPAVRRNTRNNKPTARKAGLMWKAHTPGVHSTMTIESIFPETEALLKCRRRRSCKRVKVEKPTAAATRDHSARWYRSQQLLEITVNYTGHVPLYALHLWCFIYGDRRPAGCRLQNSKYSLM</sequence>
<organism evidence="1 2">
    <name type="scientific">Eumeta variegata</name>
    <name type="common">Bagworm moth</name>
    <name type="synonym">Eumeta japonica</name>
    <dbReference type="NCBI Taxonomy" id="151549"/>
    <lineage>
        <taxon>Eukaryota</taxon>
        <taxon>Metazoa</taxon>
        <taxon>Ecdysozoa</taxon>
        <taxon>Arthropoda</taxon>
        <taxon>Hexapoda</taxon>
        <taxon>Insecta</taxon>
        <taxon>Pterygota</taxon>
        <taxon>Neoptera</taxon>
        <taxon>Endopterygota</taxon>
        <taxon>Lepidoptera</taxon>
        <taxon>Glossata</taxon>
        <taxon>Ditrysia</taxon>
        <taxon>Tineoidea</taxon>
        <taxon>Psychidae</taxon>
        <taxon>Oiketicinae</taxon>
        <taxon>Eumeta</taxon>
    </lineage>
</organism>
<dbReference type="Proteomes" id="UP000299102">
    <property type="component" value="Unassembled WGS sequence"/>
</dbReference>
<proteinExistence type="predicted"/>
<name>A0A4C2ACN9_EUMVA</name>
<reference evidence="1 2" key="1">
    <citation type="journal article" date="2019" name="Commun. Biol.">
        <title>The bagworm genome reveals a unique fibroin gene that provides high tensile strength.</title>
        <authorList>
            <person name="Kono N."/>
            <person name="Nakamura H."/>
            <person name="Ohtoshi R."/>
            <person name="Tomita M."/>
            <person name="Numata K."/>
            <person name="Arakawa K."/>
        </authorList>
    </citation>
    <scope>NUCLEOTIDE SEQUENCE [LARGE SCALE GENOMIC DNA]</scope>
</reference>